<sequence>ATTKVKTIDGEEQMQALVDKKKVIITEISVRSDLHLEHAEDEHVTTTSNDLLLSGEDRLKLTKLMELCTQLQSRVLALETTKANKALEIKSLKRREDASKQDRMIDDLDADKGVALLDESQGRNYQNMFDTSILDDEKVVAEIKFSIVDPVPTAGEVVTTAGVEVSTATINSQIFMDEITLAKALIDIKTSKPKAKGIVMQDPSETPTQTPIGSSQQPSKAKDKGKAKMIEPEKPLKRKD</sequence>
<name>A0A699JQ20_TANCI</name>
<feature type="compositionally biased region" description="Basic and acidic residues" evidence="1">
    <location>
        <begin position="220"/>
        <end position="240"/>
    </location>
</feature>
<proteinExistence type="predicted"/>
<feature type="compositionally biased region" description="Polar residues" evidence="1">
    <location>
        <begin position="203"/>
        <end position="219"/>
    </location>
</feature>
<reference evidence="2" key="1">
    <citation type="journal article" date="2019" name="Sci. Rep.">
        <title>Draft genome of Tanacetum cinerariifolium, the natural source of mosquito coil.</title>
        <authorList>
            <person name="Yamashiro T."/>
            <person name="Shiraishi A."/>
            <person name="Satake H."/>
            <person name="Nakayama K."/>
        </authorList>
    </citation>
    <scope>NUCLEOTIDE SEQUENCE</scope>
</reference>
<comment type="caution">
    <text evidence="2">The sequence shown here is derived from an EMBL/GenBank/DDBJ whole genome shotgun (WGS) entry which is preliminary data.</text>
</comment>
<evidence type="ECO:0000256" key="1">
    <source>
        <dbReference type="SAM" id="MobiDB-lite"/>
    </source>
</evidence>
<protein>
    <submittedName>
        <fullName evidence="2">Uncharacterized protein</fullName>
    </submittedName>
</protein>
<feature type="non-terminal residue" evidence="2">
    <location>
        <position position="1"/>
    </location>
</feature>
<organism evidence="2">
    <name type="scientific">Tanacetum cinerariifolium</name>
    <name type="common">Dalmatian daisy</name>
    <name type="synonym">Chrysanthemum cinerariifolium</name>
    <dbReference type="NCBI Taxonomy" id="118510"/>
    <lineage>
        <taxon>Eukaryota</taxon>
        <taxon>Viridiplantae</taxon>
        <taxon>Streptophyta</taxon>
        <taxon>Embryophyta</taxon>
        <taxon>Tracheophyta</taxon>
        <taxon>Spermatophyta</taxon>
        <taxon>Magnoliopsida</taxon>
        <taxon>eudicotyledons</taxon>
        <taxon>Gunneridae</taxon>
        <taxon>Pentapetalae</taxon>
        <taxon>asterids</taxon>
        <taxon>campanulids</taxon>
        <taxon>Asterales</taxon>
        <taxon>Asteraceae</taxon>
        <taxon>Asteroideae</taxon>
        <taxon>Anthemideae</taxon>
        <taxon>Anthemidinae</taxon>
        <taxon>Tanacetum</taxon>
    </lineage>
</organism>
<dbReference type="EMBL" id="BKCJ010430148">
    <property type="protein sequence ID" value="GFA47288.1"/>
    <property type="molecule type" value="Genomic_DNA"/>
</dbReference>
<gene>
    <name evidence="2" type="ORF">Tci_619260</name>
</gene>
<accession>A0A699JQ20</accession>
<feature type="region of interest" description="Disordered" evidence="1">
    <location>
        <begin position="194"/>
        <end position="240"/>
    </location>
</feature>
<evidence type="ECO:0000313" key="2">
    <source>
        <dbReference type="EMBL" id="GFA47288.1"/>
    </source>
</evidence>
<dbReference type="AlphaFoldDB" id="A0A699JQ20"/>